<dbReference type="SUPFAM" id="SSF56112">
    <property type="entry name" value="Protein kinase-like (PK-like)"/>
    <property type="match status" value="2"/>
</dbReference>
<dbReference type="PROSITE" id="PS50948">
    <property type="entry name" value="PAN"/>
    <property type="match status" value="2"/>
</dbReference>
<dbReference type="InterPro" id="IPR001480">
    <property type="entry name" value="Bulb-type_lectin_dom"/>
</dbReference>
<dbReference type="CDD" id="cd01098">
    <property type="entry name" value="PAN_AP_plant"/>
    <property type="match status" value="2"/>
</dbReference>
<dbReference type="FunFam" id="3.30.200.20:FF:000330">
    <property type="entry name" value="G-type lectin S-receptor-like serine/threonine-protein kinase At4g03230"/>
    <property type="match status" value="1"/>
</dbReference>
<feature type="domain" description="EGF-like" evidence="23">
    <location>
        <begin position="1060"/>
        <end position="1096"/>
    </location>
</feature>
<dbReference type="Gene3D" id="3.30.200.20">
    <property type="entry name" value="Phosphorylase Kinase, domain 1"/>
    <property type="match status" value="2"/>
</dbReference>
<dbReference type="FunFam" id="1.10.510.10:FF:000060">
    <property type="entry name" value="G-type lectin S-receptor-like serine/threonine-protein kinase"/>
    <property type="match status" value="2"/>
</dbReference>
<dbReference type="FunFam" id="2.90.10.30:FF:000003">
    <property type="entry name" value="Os04g0303100 protein"/>
    <property type="match status" value="2"/>
</dbReference>
<dbReference type="PROSITE" id="PS50011">
    <property type="entry name" value="PROTEIN_KINASE_DOM"/>
    <property type="match status" value="2"/>
</dbReference>
<evidence type="ECO:0000259" key="25">
    <source>
        <dbReference type="PROSITE" id="PS50948"/>
    </source>
</evidence>
<keyword evidence="27" id="KW-1185">Reference proteome</keyword>
<dbReference type="CDD" id="cd00053">
    <property type="entry name" value="EGF"/>
    <property type="match status" value="1"/>
</dbReference>
<dbReference type="eggNOG" id="ENOG502QSMT">
    <property type="taxonomic scope" value="Eukaryota"/>
</dbReference>
<feature type="transmembrane region" description="Helical" evidence="20">
    <location>
        <begin position="1225"/>
        <end position="1250"/>
    </location>
</feature>
<name>B9S9P6_RICCO</name>
<dbReference type="GO" id="GO:0004674">
    <property type="term" value="F:protein serine/threonine kinase activity"/>
    <property type="evidence" value="ECO:0000318"/>
    <property type="project" value="GO_Central"/>
</dbReference>
<feature type="domain" description="Apple" evidence="25">
    <location>
        <begin position="1114"/>
        <end position="1202"/>
    </location>
</feature>
<dbReference type="SMART" id="SM00220">
    <property type="entry name" value="S_TKc"/>
    <property type="match status" value="2"/>
</dbReference>
<dbReference type="GO" id="GO:0005524">
    <property type="term" value="F:ATP binding"/>
    <property type="evidence" value="ECO:0007669"/>
    <property type="project" value="UniProtKB-KW"/>
</dbReference>
<evidence type="ECO:0000256" key="5">
    <source>
        <dbReference type="ARBA" id="ARBA00022679"/>
    </source>
</evidence>
<dbReference type="CDD" id="cd14066">
    <property type="entry name" value="STKc_IRAK"/>
    <property type="match status" value="1"/>
</dbReference>
<evidence type="ECO:0000259" key="24">
    <source>
        <dbReference type="PROSITE" id="PS50927"/>
    </source>
</evidence>
<gene>
    <name evidence="26" type="ORF">RCOM_0506940</name>
</gene>
<dbReference type="Pfam" id="PF07714">
    <property type="entry name" value="PK_Tyr_Ser-Thr"/>
    <property type="match status" value="2"/>
</dbReference>
<dbReference type="GO" id="GO:0030246">
    <property type="term" value="F:carbohydrate binding"/>
    <property type="evidence" value="ECO:0007669"/>
    <property type="project" value="UniProtKB-KW"/>
</dbReference>
<dbReference type="Gene3D" id="2.90.10.10">
    <property type="entry name" value="Bulb-type lectin domain"/>
    <property type="match status" value="1"/>
</dbReference>
<dbReference type="PROSITE" id="PS00108">
    <property type="entry name" value="PROTEIN_KINASE_ST"/>
    <property type="match status" value="2"/>
</dbReference>
<feature type="chain" id="PRO_5002891624" description="non-specific serine/threonine protein kinase" evidence="21">
    <location>
        <begin position="24"/>
        <end position="1553"/>
    </location>
</feature>
<feature type="domain" description="Protein kinase" evidence="22">
    <location>
        <begin position="1314"/>
        <end position="1553"/>
    </location>
</feature>
<dbReference type="InterPro" id="IPR001245">
    <property type="entry name" value="Ser-Thr/Tyr_kinase_cat_dom"/>
</dbReference>
<proteinExistence type="predicted"/>
<evidence type="ECO:0000256" key="6">
    <source>
        <dbReference type="ARBA" id="ARBA00022692"/>
    </source>
</evidence>
<dbReference type="InterPro" id="IPR000742">
    <property type="entry name" value="EGF"/>
</dbReference>
<dbReference type="Gene3D" id="2.90.10.30">
    <property type="match status" value="1"/>
</dbReference>
<feature type="domain" description="Protein kinase" evidence="22">
    <location>
        <begin position="511"/>
        <end position="763"/>
    </location>
</feature>
<dbReference type="FunFam" id="3.30.200.20:FF:001858">
    <property type="entry name" value="Uncharacterized protein"/>
    <property type="match status" value="1"/>
</dbReference>
<dbReference type="SMART" id="SM00473">
    <property type="entry name" value="PAN_AP"/>
    <property type="match status" value="2"/>
</dbReference>
<evidence type="ECO:0000256" key="4">
    <source>
        <dbReference type="ARBA" id="ARBA00022527"/>
    </source>
</evidence>
<dbReference type="GO" id="GO:0006955">
    <property type="term" value="P:immune response"/>
    <property type="evidence" value="ECO:0000318"/>
    <property type="project" value="GO_Central"/>
</dbReference>
<dbReference type="EMBL" id="EQ973898">
    <property type="protein sequence ID" value="EEF39677.1"/>
    <property type="molecule type" value="Genomic_DNA"/>
</dbReference>
<feature type="domain" description="Apple" evidence="25">
    <location>
        <begin position="326"/>
        <end position="414"/>
    </location>
</feature>
<dbReference type="InterPro" id="IPR000858">
    <property type="entry name" value="S_locus_glycoprot_dom"/>
</dbReference>
<dbReference type="Proteomes" id="UP000008311">
    <property type="component" value="Unassembled WGS sequence"/>
</dbReference>
<keyword evidence="11" id="KW-0067">ATP-binding</keyword>
<evidence type="ECO:0000256" key="15">
    <source>
        <dbReference type="ARBA" id="ARBA00023170"/>
    </source>
</evidence>
<dbReference type="SUPFAM" id="SSF51110">
    <property type="entry name" value="alpha-D-mannose-specific plant lectins"/>
    <property type="match status" value="2"/>
</dbReference>
<dbReference type="PROSITE" id="PS50927">
    <property type="entry name" value="BULB_LECTIN"/>
    <property type="match status" value="2"/>
</dbReference>
<evidence type="ECO:0000256" key="12">
    <source>
        <dbReference type="ARBA" id="ARBA00022989"/>
    </source>
</evidence>
<evidence type="ECO:0000256" key="19">
    <source>
        <dbReference type="PROSITE-ProRule" id="PRU00076"/>
    </source>
</evidence>
<keyword evidence="15" id="KW-0675">Receptor</keyword>
<feature type="domain" description="Bulb-type lectin" evidence="24">
    <location>
        <begin position="804"/>
        <end position="928"/>
    </location>
</feature>
<keyword evidence="6 20" id="KW-0812">Transmembrane</keyword>
<dbReference type="InterPro" id="IPR008271">
    <property type="entry name" value="Ser/Thr_kinase_AS"/>
</dbReference>
<dbReference type="GO" id="GO:0005886">
    <property type="term" value="C:plasma membrane"/>
    <property type="evidence" value="ECO:0000318"/>
    <property type="project" value="GO_Central"/>
</dbReference>
<evidence type="ECO:0000256" key="13">
    <source>
        <dbReference type="ARBA" id="ARBA00023136"/>
    </source>
</evidence>
<comment type="catalytic activity">
    <reaction evidence="17">
        <text>L-threonyl-[protein] + ATP = O-phospho-L-threonyl-[protein] + ADP + H(+)</text>
        <dbReference type="Rhea" id="RHEA:46608"/>
        <dbReference type="Rhea" id="RHEA-COMP:11060"/>
        <dbReference type="Rhea" id="RHEA-COMP:11605"/>
        <dbReference type="ChEBI" id="CHEBI:15378"/>
        <dbReference type="ChEBI" id="CHEBI:30013"/>
        <dbReference type="ChEBI" id="CHEBI:30616"/>
        <dbReference type="ChEBI" id="CHEBI:61977"/>
        <dbReference type="ChEBI" id="CHEBI:456216"/>
        <dbReference type="EC" id="2.7.11.1"/>
    </reaction>
</comment>
<evidence type="ECO:0000256" key="20">
    <source>
        <dbReference type="SAM" id="Phobius"/>
    </source>
</evidence>
<evidence type="ECO:0000256" key="11">
    <source>
        <dbReference type="ARBA" id="ARBA00022840"/>
    </source>
</evidence>
<organism evidence="26 27">
    <name type="scientific">Ricinus communis</name>
    <name type="common">Castor bean</name>
    <dbReference type="NCBI Taxonomy" id="3988"/>
    <lineage>
        <taxon>Eukaryota</taxon>
        <taxon>Viridiplantae</taxon>
        <taxon>Streptophyta</taxon>
        <taxon>Embryophyta</taxon>
        <taxon>Tracheophyta</taxon>
        <taxon>Spermatophyta</taxon>
        <taxon>Magnoliopsida</taxon>
        <taxon>eudicotyledons</taxon>
        <taxon>Gunneridae</taxon>
        <taxon>Pentapetalae</taxon>
        <taxon>rosids</taxon>
        <taxon>fabids</taxon>
        <taxon>Malpighiales</taxon>
        <taxon>Euphorbiaceae</taxon>
        <taxon>Acalyphoideae</taxon>
        <taxon>Acalypheae</taxon>
        <taxon>Ricinus</taxon>
    </lineage>
</organism>
<evidence type="ECO:0000256" key="18">
    <source>
        <dbReference type="ARBA" id="ARBA00048679"/>
    </source>
</evidence>
<keyword evidence="14" id="KW-1015">Disulfide bond</keyword>
<dbReference type="InterPro" id="IPR011009">
    <property type="entry name" value="Kinase-like_dom_sf"/>
</dbReference>
<evidence type="ECO:0000256" key="16">
    <source>
        <dbReference type="ARBA" id="ARBA00023180"/>
    </source>
</evidence>
<evidence type="ECO:0000256" key="21">
    <source>
        <dbReference type="SAM" id="SignalP"/>
    </source>
</evidence>
<keyword evidence="8" id="KW-0430">Lectin</keyword>
<dbReference type="GO" id="GO:0048544">
    <property type="term" value="P:recognition of pollen"/>
    <property type="evidence" value="ECO:0007669"/>
    <property type="project" value="InterPro"/>
</dbReference>
<dbReference type="PROSITE" id="PS50026">
    <property type="entry name" value="EGF_3"/>
    <property type="match status" value="1"/>
</dbReference>
<keyword evidence="4" id="KW-0723">Serine/threonine-protein kinase</keyword>
<feature type="domain" description="Bulb-type lectin" evidence="24">
    <location>
        <begin position="24"/>
        <end position="151"/>
    </location>
</feature>
<evidence type="ECO:0000313" key="26">
    <source>
        <dbReference type="EMBL" id="EEF39677.1"/>
    </source>
</evidence>
<keyword evidence="3" id="KW-1003">Cell membrane</keyword>
<evidence type="ECO:0000256" key="3">
    <source>
        <dbReference type="ARBA" id="ARBA00022475"/>
    </source>
</evidence>
<dbReference type="CDD" id="cd00028">
    <property type="entry name" value="B_lectin"/>
    <property type="match status" value="2"/>
</dbReference>
<comment type="subcellular location">
    <subcellularLocation>
        <location evidence="1">Cell membrane</location>
        <topology evidence="1">Single-pass type I membrane protein</topology>
    </subcellularLocation>
</comment>
<feature type="signal peptide" evidence="21">
    <location>
        <begin position="1"/>
        <end position="23"/>
    </location>
</feature>
<accession>B9S9P6</accession>
<evidence type="ECO:0000259" key="22">
    <source>
        <dbReference type="PROSITE" id="PS50011"/>
    </source>
</evidence>
<dbReference type="Pfam" id="PF01453">
    <property type="entry name" value="B_lectin"/>
    <property type="match status" value="2"/>
</dbReference>
<dbReference type="InParanoid" id="B9S9P6"/>
<evidence type="ECO:0000256" key="8">
    <source>
        <dbReference type="ARBA" id="ARBA00022734"/>
    </source>
</evidence>
<keyword evidence="9" id="KW-0547">Nucleotide-binding</keyword>
<dbReference type="InterPro" id="IPR000719">
    <property type="entry name" value="Prot_kinase_dom"/>
</dbReference>
<dbReference type="PANTHER" id="PTHR27002:SF1111">
    <property type="entry name" value="NON-SPECIFIC SERINE_THREONINE PROTEIN KINASE"/>
    <property type="match status" value="1"/>
</dbReference>
<evidence type="ECO:0000256" key="2">
    <source>
        <dbReference type="ARBA" id="ARBA00012513"/>
    </source>
</evidence>
<evidence type="ECO:0000259" key="23">
    <source>
        <dbReference type="PROSITE" id="PS50026"/>
    </source>
</evidence>
<keyword evidence="5 26" id="KW-0808">Transferase</keyword>
<keyword evidence="7 21" id="KW-0732">Signal</keyword>
<comment type="caution">
    <text evidence="19">Lacks conserved residue(s) required for the propagation of feature annotation.</text>
</comment>
<keyword evidence="10 26" id="KW-0418">Kinase</keyword>
<dbReference type="PANTHER" id="PTHR27002">
    <property type="entry name" value="RECEPTOR-LIKE SERINE/THREONINE-PROTEIN KINASE SD1-8"/>
    <property type="match status" value="1"/>
</dbReference>
<dbReference type="InterPro" id="IPR003609">
    <property type="entry name" value="Pan_app"/>
</dbReference>
<dbReference type="InterPro" id="IPR036426">
    <property type="entry name" value="Bulb-type_lectin_dom_sf"/>
</dbReference>
<dbReference type="SMART" id="SM00108">
    <property type="entry name" value="B_lectin"/>
    <property type="match status" value="2"/>
</dbReference>
<keyword evidence="16" id="KW-0325">Glycoprotein</keyword>
<keyword evidence="19" id="KW-0245">EGF-like domain</keyword>
<protein>
    <recommendedName>
        <fullName evidence="2">non-specific serine/threonine protein kinase</fullName>
        <ecNumber evidence="2">2.7.11.1</ecNumber>
    </recommendedName>
</protein>
<comment type="catalytic activity">
    <reaction evidence="18">
        <text>L-seryl-[protein] + ATP = O-phospho-L-seryl-[protein] + ADP + H(+)</text>
        <dbReference type="Rhea" id="RHEA:17989"/>
        <dbReference type="Rhea" id="RHEA-COMP:9863"/>
        <dbReference type="Rhea" id="RHEA-COMP:11604"/>
        <dbReference type="ChEBI" id="CHEBI:15378"/>
        <dbReference type="ChEBI" id="CHEBI:29999"/>
        <dbReference type="ChEBI" id="CHEBI:30616"/>
        <dbReference type="ChEBI" id="CHEBI:83421"/>
        <dbReference type="ChEBI" id="CHEBI:456216"/>
        <dbReference type="EC" id="2.7.11.1"/>
    </reaction>
</comment>
<evidence type="ECO:0000256" key="17">
    <source>
        <dbReference type="ARBA" id="ARBA00047899"/>
    </source>
</evidence>
<dbReference type="Pfam" id="PF08276">
    <property type="entry name" value="PAN_2"/>
    <property type="match status" value="2"/>
</dbReference>
<dbReference type="GO" id="GO:0106310">
    <property type="term" value="F:protein serine kinase activity"/>
    <property type="evidence" value="ECO:0007669"/>
    <property type="project" value="RHEA"/>
</dbReference>
<dbReference type="EC" id="2.7.11.1" evidence="2"/>
<keyword evidence="12 20" id="KW-1133">Transmembrane helix</keyword>
<reference evidence="27" key="1">
    <citation type="journal article" date="2010" name="Nat. Biotechnol.">
        <title>Draft genome sequence of the oilseed species Ricinus communis.</title>
        <authorList>
            <person name="Chan A.P."/>
            <person name="Crabtree J."/>
            <person name="Zhao Q."/>
            <person name="Lorenzi H."/>
            <person name="Orvis J."/>
            <person name="Puiu D."/>
            <person name="Melake-Berhan A."/>
            <person name="Jones K.M."/>
            <person name="Redman J."/>
            <person name="Chen G."/>
            <person name="Cahoon E.B."/>
            <person name="Gedil M."/>
            <person name="Stanke M."/>
            <person name="Haas B.J."/>
            <person name="Wortman J.R."/>
            <person name="Fraser-Liggett C.M."/>
            <person name="Ravel J."/>
            <person name="Rabinowicz P.D."/>
        </authorList>
    </citation>
    <scope>NUCLEOTIDE SEQUENCE [LARGE SCALE GENOMIC DNA]</scope>
    <source>
        <strain evidence="27">cv. Hale</strain>
    </source>
</reference>
<evidence type="ECO:0000256" key="14">
    <source>
        <dbReference type="ARBA" id="ARBA00023157"/>
    </source>
</evidence>
<dbReference type="GO" id="GO:0007165">
    <property type="term" value="P:signal transduction"/>
    <property type="evidence" value="ECO:0000318"/>
    <property type="project" value="GO_Central"/>
</dbReference>
<dbReference type="Pfam" id="PF00954">
    <property type="entry name" value="S_locus_glycop"/>
    <property type="match status" value="2"/>
</dbReference>
<evidence type="ECO:0000313" key="27">
    <source>
        <dbReference type="Proteomes" id="UP000008311"/>
    </source>
</evidence>
<evidence type="ECO:0000256" key="1">
    <source>
        <dbReference type="ARBA" id="ARBA00004251"/>
    </source>
</evidence>
<feature type="transmembrane region" description="Helical" evidence="20">
    <location>
        <begin position="427"/>
        <end position="453"/>
    </location>
</feature>
<evidence type="ECO:0000256" key="10">
    <source>
        <dbReference type="ARBA" id="ARBA00022777"/>
    </source>
</evidence>
<sequence length="1553" mass="175411">MLATVFFYSQLIILCSLLLDSYAIDTIAVNTSLTDGGTVISSGERFELGFFTPAGRDDNCRYVGIWYYNLDPITVIWVANREKPLLDTGGRFIVDDGNLKVLDESGKLYWSTGLETPSDPRYGLRCEAKLRDSGNLVLSNQLARTTWQSFEHPTDTFLPGMRMDQNLMLTSWTSKIDPAPGQFTFKLHQKEKNQFTIWNHFIPHWISGISGEFFESEKIPHDVAHFLLNLNINKGHSSDYNSIRVVMSFSGEIQSWNLDMYQHEWSLEWWEPKDRCSVYEACGSFGSCNSNNKLLCKCLPGFKPKIQEKWNMEDFSDGCTKNSTACDKDDIFLNLKMMKVYNTDSKFDVKNETECRDKCLSSCQCHAYSYTGGKNSTRRDIGPTNSTCWIWTEDLKNLQEEYLYGGHDLFVRVSRSDIGSSTRKKPLFLIIGVTIASVIVLLCAIAYICICICKRKKERSKNIERNAAILYGTEKRVKDMIESEDFKEEDKKGIDIPFFDLDSILAATDNFSDVNKLGRGGFGPVYKGIFPGGREIAIKRLSSVSGQGLEEFKNEVVLIARLQHRNLVRLLDQKLSILLKWEMRFDIILGVARGLLYLHQDSRLRIIHRDLKTSNILLDAEMNPKISDFGLARIFEGKQTEGSTSRVVGTYGYMSPEYALDGLFSVKSDVFSFGVVVLEILSGRRSTGVFKSGQGLNLLGYAWRMWIEDKAVDFMDETLSGSCKRNEFVKCLHIALLCVQEDPADRPTMSTVVVMLSSTEPVTFPTPNQPAFVERKDLSTTASSSSKQEIITNWTATFGGDTITKNGSIRDDSSEAETLVSVGEKFELGFFTPNGSSGIRRYVGIWYYMSNPLAVVWVANRDNPLLDYDGVFSIAEDGNLKVLDGKGRLYWSTNLDTNSSLDRKTKLMDTGNLVVSYEDEENVLERITWQSFDNPTDTFLPGMKMDENMALISWKSYDDPASGNFTFRLDQESDQFVIWKRSIRYWKSGVSGKVGSSNQMPSSVSYFLSNFTSTVSHNDSVPYLTSSLYIDTRMVMSFSGQIQYLKWDSQKIWTLFWAVPRTRCSLYNACGNFGSCNSNNEFACKCLPGFQPTSPEYWNSGDYSGGCTRKSPLCSSNAASDSFLNLKMMKVGNPDSQFKAKSEQECKAECLNNCQCQAFSYEEAENEQREDSESASCWIWLEDLTDLQEEYDGGRNLNLRISLSDIGGHSNKQRNEPSIGNIPSFVIICIAFFSVIVFLVLSSAIVCMYLQRKRWKNLPGNRGTLQRHLGNHLYGSERVVKDIIDSGRFNEDESKAIDVPFFDLESISAATNKFSNANKLGQGGFGPVYKATYPGGEAIAVKRLSSCSGQGLEEFKNEVVLIAKLQHRNLVRLLGYCVEGNEKMLLYEYMPNKSLDSFIFDRKLCVLLNWEMRYNIIVGIARGLLYLHQDSRLRIIHRDLKTSNILLDEEMNPKISDFGLARIFGGKETAANTNRVVGTYGYIAPEYALDGLFSFKSDVFSFGVVVLEIISGKRNTGFYQPEKSLSLLGYWNISMSCKKLLVMPGMCSKFPHV</sequence>
<evidence type="ECO:0000256" key="7">
    <source>
        <dbReference type="ARBA" id="ARBA00022729"/>
    </source>
</evidence>
<dbReference type="Gene3D" id="1.10.510.10">
    <property type="entry name" value="Transferase(Phosphotransferase) domain 1"/>
    <property type="match status" value="2"/>
</dbReference>
<evidence type="ECO:0000256" key="9">
    <source>
        <dbReference type="ARBA" id="ARBA00022741"/>
    </source>
</evidence>
<keyword evidence="13 20" id="KW-0472">Membrane</keyword>